<comment type="subcellular location">
    <subcellularLocation>
        <location evidence="1">Membrane</location>
        <topology evidence="1">Multi-pass membrane protein</topology>
    </subcellularLocation>
</comment>
<gene>
    <name evidence="8" type="ORF">MQE36_11270</name>
</gene>
<dbReference type="InterPro" id="IPR000620">
    <property type="entry name" value="EamA_dom"/>
</dbReference>
<protein>
    <submittedName>
        <fullName evidence="8">DMT family transporter</fullName>
    </submittedName>
</protein>
<reference evidence="8 9" key="1">
    <citation type="journal article" date="2018" name="Int. J. Syst. Evol. Microbiol.">
        <title>Zhouia spongiae sp. nov., isolated from a marine sponge.</title>
        <authorList>
            <person name="Zhuang L."/>
            <person name="Lin B."/>
            <person name="Qin F."/>
            <person name="Luo L."/>
        </authorList>
    </citation>
    <scope>NUCLEOTIDE SEQUENCE [LARGE SCALE GENOMIC DNA]</scope>
    <source>
        <strain evidence="8 9">HN-Y44</strain>
    </source>
</reference>
<dbReference type="InterPro" id="IPR037185">
    <property type="entry name" value="EmrE-like"/>
</dbReference>
<comment type="similarity">
    <text evidence="2">Belongs to the EamA transporter family.</text>
</comment>
<proteinExistence type="inferred from homology"/>
<feature type="transmembrane region" description="Helical" evidence="6">
    <location>
        <begin position="206"/>
        <end position="225"/>
    </location>
</feature>
<feature type="domain" description="EamA" evidence="7">
    <location>
        <begin position="146"/>
        <end position="279"/>
    </location>
</feature>
<feature type="transmembrane region" description="Helical" evidence="6">
    <location>
        <begin position="7"/>
        <end position="26"/>
    </location>
</feature>
<feature type="transmembrane region" description="Helical" evidence="6">
    <location>
        <begin position="118"/>
        <end position="139"/>
    </location>
</feature>
<feature type="transmembrane region" description="Helical" evidence="6">
    <location>
        <begin position="61"/>
        <end position="81"/>
    </location>
</feature>
<feature type="domain" description="EamA" evidence="7">
    <location>
        <begin position="6"/>
        <end position="133"/>
    </location>
</feature>
<dbReference type="Pfam" id="PF00892">
    <property type="entry name" value="EamA"/>
    <property type="match status" value="2"/>
</dbReference>
<organism evidence="8 9">
    <name type="scientific">Zhouia spongiae</name>
    <dbReference type="NCBI Taxonomy" id="2202721"/>
    <lineage>
        <taxon>Bacteria</taxon>
        <taxon>Pseudomonadati</taxon>
        <taxon>Bacteroidota</taxon>
        <taxon>Flavobacteriia</taxon>
        <taxon>Flavobacteriales</taxon>
        <taxon>Flavobacteriaceae</taxon>
        <taxon>Zhouia</taxon>
    </lineage>
</organism>
<evidence type="ECO:0000256" key="2">
    <source>
        <dbReference type="ARBA" id="ARBA00007362"/>
    </source>
</evidence>
<evidence type="ECO:0000259" key="7">
    <source>
        <dbReference type="Pfam" id="PF00892"/>
    </source>
</evidence>
<dbReference type="EMBL" id="CP094326">
    <property type="protein sequence ID" value="UNY97665.1"/>
    <property type="molecule type" value="Genomic_DNA"/>
</dbReference>
<evidence type="ECO:0000256" key="4">
    <source>
        <dbReference type="ARBA" id="ARBA00022989"/>
    </source>
</evidence>
<evidence type="ECO:0000256" key="3">
    <source>
        <dbReference type="ARBA" id="ARBA00022692"/>
    </source>
</evidence>
<evidence type="ECO:0000313" key="8">
    <source>
        <dbReference type="EMBL" id="UNY97665.1"/>
    </source>
</evidence>
<keyword evidence="5 6" id="KW-0472">Membrane</keyword>
<keyword evidence="3 6" id="KW-0812">Transmembrane</keyword>
<keyword evidence="9" id="KW-1185">Reference proteome</keyword>
<feature type="transmembrane region" description="Helical" evidence="6">
    <location>
        <begin position="93"/>
        <end position="111"/>
    </location>
</feature>
<evidence type="ECO:0000313" key="9">
    <source>
        <dbReference type="Proteomes" id="UP000829476"/>
    </source>
</evidence>
<accession>A0ABY3YIJ3</accession>
<feature type="transmembrane region" description="Helical" evidence="6">
    <location>
        <begin position="145"/>
        <end position="163"/>
    </location>
</feature>
<evidence type="ECO:0000256" key="5">
    <source>
        <dbReference type="ARBA" id="ARBA00023136"/>
    </source>
</evidence>
<sequence>MTKPRIALVIGIICISIFPVLVKLSLTPGLISAFYRMAIAGALILPYAIINKKLFIPNKKLLILSIVCGVLFGADVAVWNIAIQQSTATQASLLTNLSPIWVGISSFLFLPNKPSKNFWIGTAVSLIGMFILVGIDLVASFNFDLAFIFGILSGVFYSIYLLISKKVLSEISVIPFLTTSILSSAIFLGGLSYLTNEPFYGFSNAGWFVLAVQGVVCQLLAWVMVSYATKHMRATRVSLSLLSQALLASLLAWIFLDETISFEMIIGGIILLFGIRITFYPKDISFKNLKRKFKNDNGDLKNNQFV</sequence>
<feature type="transmembrane region" description="Helical" evidence="6">
    <location>
        <begin position="237"/>
        <end position="256"/>
    </location>
</feature>
<dbReference type="Proteomes" id="UP000829476">
    <property type="component" value="Chromosome"/>
</dbReference>
<dbReference type="SUPFAM" id="SSF103481">
    <property type="entry name" value="Multidrug resistance efflux transporter EmrE"/>
    <property type="match status" value="2"/>
</dbReference>
<dbReference type="RefSeq" id="WP_242936077.1">
    <property type="nucleotide sequence ID" value="NZ_CP094326.1"/>
</dbReference>
<evidence type="ECO:0000256" key="6">
    <source>
        <dbReference type="SAM" id="Phobius"/>
    </source>
</evidence>
<feature type="transmembrane region" description="Helical" evidence="6">
    <location>
        <begin position="32"/>
        <end position="49"/>
    </location>
</feature>
<name>A0ABY3YIJ3_9FLAO</name>
<keyword evidence="4 6" id="KW-1133">Transmembrane helix</keyword>
<dbReference type="PANTHER" id="PTHR32322">
    <property type="entry name" value="INNER MEMBRANE TRANSPORTER"/>
    <property type="match status" value="1"/>
</dbReference>
<feature type="transmembrane region" description="Helical" evidence="6">
    <location>
        <begin position="262"/>
        <end position="281"/>
    </location>
</feature>
<dbReference type="PANTHER" id="PTHR32322:SF2">
    <property type="entry name" value="EAMA DOMAIN-CONTAINING PROTEIN"/>
    <property type="match status" value="1"/>
</dbReference>
<feature type="transmembrane region" description="Helical" evidence="6">
    <location>
        <begin position="175"/>
        <end position="194"/>
    </location>
</feature>
<dbReference type="InterPro" id="IPR050638">
    <property type="entry name" value="AA-Vitamin_Transporters"/>
</dbReference>
<evidence type="ECO:0000256" key="1">
    <source>
        <dbReference type="ARBA" id="ARBA00004141"/>
    </source>
</evidence>